<dbReference type="AlphaFoldDB" id="A0A0B2X311"/>
<name>A0A0B2X311_METAS</name>
<proteinExistence type="inferred from homology"/>
<organism evidence="14 15">
    <name type="scientific">Metarhizium album (strain ARSEF 1941)</name>
    <dbReference type="NCBI Taxonomy" id="1081103"/>
    <lineage>
        <taxon>Eukaryota</taxon>
        <taxon>Fungi</taxon>
        <taxon>Dikarya</taxon>
        <taxon>Ascomycota</taxon>
        <taxon>Pezizomycotina</taxon>
        <taxon>Sordariomycetes</taxon>
        <taxon>Hypocreomycetidae</taxon>
        <taxon>Hypocreales</taxon>
        <taxon>Clavicipitaceae</taxon>
        <taxon>Metarhizium</taxon>
    </lineage>
</organism>
<protein>
    <recommendedName>
        <fullName evidence="4">N-acetylgalactosaminide beta-1,3-galactosyltransferase</fullName>
        <ecNumber evidence="4">2.4.1.122</ecNumber>
    </recommendedName>
</protein>
<dbReference type="InterPro" id="IPR026050">
    <property type="entry name" value="C1GALT1/C1GALT1_chp1"/>
</dbReference>
<evidence type="ECO:0000256" key="9">
    <source>
        <dbReference type="ARBA" id="ARBA00022968"/>
    </source>
</evidence>
<dbReference type="RefSeq" id="XP_040681213.1">
    <property type="nucleotide sequence ID" value="XM_040820870.1"/>
</dbReference>
<evidence type="ECO:0000259" key="13">
    <source>
        <dbReference type="Pfam" id="PF02434"/>
    </source>
</evidence>
<evidence type="ECO:0000256" key="1">
    <source>
        <dbReference type="ARBA" id="ARBA00004606"/>
    </source>
</evidence>
<keyword evidence="12" id="KW-0732">Signal</keyword>
<keyword evidence="7" id="KW-0812">Transmembrane</keyword>
<gene>
    <name evidence="14" type="ORF">MAM_02071</name>
</gene>
<keyword evidence="15" id="KW-1185">Reference proteome</keyword>
<evidence type="ECO:0000256" key="7">
    <source>
        <dbReference type="ARBA" id="ARBA00022692"/>
    </source>
</evidence>
<feature type="domain" description="Fringe-like glycosyltransferase" evidence="13">
    <location>
        <begin position="188"/>
        <end position="259"/>
    </location>
</feature>
<dbReference type="Proteomes" id="UP000030816">
    <property type="component" value="Unassembled WGS sequence"/>
</dbReference>
<keyword evidence="11" id="KW-0472">Membrane</keyword>
<sequence>MAIRRRRRLAQVAVLTALVVLSVLLVTLPPDSPAVLAVVFNSARLRSALLPGDRDAWLRGRARYPVHLASEVGCLIKTGYGTRHRVREQLRAFAVKGGVLGDEGRDYLVVGDWEPANATAEGGLGAAVVDAVGLVMRDGRLAGFADHARFGKYRNLGGAVDAGDEVRAQELGAKFGWELDALKFIAGMELSYRRMPHKKWYLILDDDTFVVKESLELLLSHLDPSKPQYVGNAVGDYKARFAHGGSAVVVSGAAMRMLFSRPDIVRDAYIRSLDETWGDRLVATTLQRIGVYIDERLSHYFNGEAPDMTRIRLDRVCSPVVSFHGLRKPGAMVHAGVTLGRTTRPVLWGQLWELFGQTRLESMEESALDKGDHVGPGEEEVKLWQGIKTARDCQYRCKGRCLAWTYYAETRVCRASPWLIVGPPTSGSEVSGIRLSAATSAFKRCSLAQVEGSSA</sequence>
<reference evidence="14 15" key="1">
    <citation type="journal article" date="2014" name="Proc. Natl. Acad. Sci. U.S.A.">
        <title>Trajectory and genomic determinants of fungal-pathogen speciation and host adaptation.</title>
        <authorList>
            <person name="Hu X."/>
            <person name="Xiao G."/>
            <person name="Zheng P."/>
            <person name="Shang Y."/>
            <person name="Su Y."/>
            <person name="Zhang X."/>
            <person name="Liu X."/>
            <person name="Zhan S."/>
            <person name="St Leger R.J."/>
            <person name="Wang C."/>
        </authorList>
    </citation>
    <scope>NUCLEOTIDE SEQUENCE [LARGE SCALE GENOMIC DNA]</scope>
    <source>
        <strain evidence="14 15">ARSEF 1941</strain>
    </source>
</reference>
<dbReference type="GeneID" id="63736526"/>
<comment type="caution">
    <text evidence="14">The sequence shown here is derived from an EMBL/GenBank/DDBJ whole genome shotgun (WGS) entry which is preliminary data.</text>
</comment>
<dbReference type="OrthoDB" id="414175at2759"/>
<evidence type="ECO:0000256" key="5">
    <source>
        <dbReference type="ARBA" id="ARBA00022676"/>
    </source>
</evidence>
<dbReference type="EC" id="2.4.1.122" evidence="4"/>
<evidence type="ECO:0000256" key="3">
    <source>
        <dbReference type="ARBA" id="ARBA00006462"/>
    </source>
</evidence>
<dbReference type="GO" id="GO:0000166">
    <property type="term" value="F:nucleotide binding"/>
    <property type="evidence" value="ECO:0007669"/>
    <property type="project" value="UniProtKB-KW"/>
</dbReference>
<dbReference type="PANTHER" id="PTHR23033">
    <property type="entry name" value="BETA1,3-GALACTOSYLTRANSFERASE"/>
    <property type="match status" value="1"/>
</dbReference>
<feature type="signal peptide" evidence="12">
    <location>
        <begin position="1"/>
        <end position="37"/>
    </location>
</feature>
<dbReference type="InterPro" id="IPR003378">
    <property type="entry name" value="Fringe-like_glycosylTrfase"/>
</dbReference>
<comment type="subcellular location">
    <subcellularLocation>
        <location evidence="1">Membrane</location>
        <topology evidence="1">Single-pass type II membrane protein</topology>
    </subcellularLocation>
</comment>
<evidence type="ECO:0000256" key="10">
    <source>
        <dbReference type="ARBA" id="ARBA00022989"/>
    </source>
</evidence>
<comment type="similarity">
    <text evidence="3">Belongs to the glycosyltransferase 31 family. Beta3-Gal-T subfamily.</text>
</comment>
<dbReference type="Gene3D" id="3.90.550.50">
    <property type="match status" value="1"/>
</dbReference>
<dbReference type="GO" id="GO:0016263">
    <property type="term" value="F:glycoprotein-N-acetylgalactosamine 3-beta-galactosyltransferase activity"/>
    <property type="evidence" value="ECO:0007669"/>
    <property type="project" value="UniProtKB-EC"/>
</dbReference>
<dbReference type="PANTHER" id="PTHR23033:SF40">
    <property type="entry name" value="APPLE DOMAIN-CONTAINING PROTEIN"/>
    <property type="match status" value="1"/>
</dbReference>
<dbReference type="EMBL" id="AZHE01000003">
    <property type="protein sequence ID" value="KHO00148.1"/>
    <property type="molecule type" value="Genomic_DNA"/>
</dbReference>
<evidence type="ECO:0000256" key="2">
    <source>
        <dbReference type="ARBA" id="ARBA00004922"/>
    </source>
</evidence>
<keyword evidence="10" id="KW-1133">Transmembrane helix</keyword>
<comment type="pathway">
    <text evidence="2">Protein modification; protein glycosylation.</text>
</comment>
<evidence type="ECO:0000256" key="8">
    <source>
        <dbReference type="ARBA" id="ARBA00022741"/>
    </source>
</evidence>
<evidence type="ECO:0000256" key="4">
    <source>
        <dbReference type="ARBA" id="ARBA00012557"/>
    </source>
</evidence>
<keyword evidence="9" id="KW-0735">Signal-anchor</keyword>
<evidence type="ECO:0000256" key="12">
    <source>
        <dbReference type="SAM" id="SignalP"/>
    </source>
</evidence>
<evidence type="ECO:0000313" key="15">
    <source>
        <dbReference type="Proteomes" id="UP000030816"/>
    </source>
</evidence>
<feature type="chain" id="PRO_5002078866" description="N-acetylgalactosaminide beta-1,3-galactosyltransferase" evidence="12">
    <location>
        <begin position="38"/>
        <end position="455"/>
    </location>
</feature>
<dbReference type="STRING" id="1081103.A0A0B2X311"/>
<dbReference type="GO" id="GO:0016020">
    <property type="term" value="C:membrane"/>
    <property type="evidence" value="ECO:0007669"/>
    <property type="project" value="UniProtKB-SubCell"/>
</dbReference>
<keyword evidence="5" id="KW-0328">Glycosyltransferase</keyword>
<dbReference type="HOGENOM" id="CLU_033556_0_0_1"/>
<evidence type="ECO:0000313" key="14">
    <source>
        <dbReference type="EMBL" id="KHO00148.1"/>
    </source>
</evidence>
<keyword evidence="8" id="KW-0547">Nucleotide-binding</keyword>
<evidence type="ECO:0000256" key="6">
    <source>
        <dbReference type="ARBA" id="ARBA00022679"/>
    </source>
</evidence>
<accession>A0A0B2X311</accession>
<keyword evidence="6" id="KW-0808">Transferase</keyword>
<evidence type="ECO:0000256" key="11">
    <source>
        <dbReference type="ARBA" id="ARBA00023136"/>
    </source>
</evidence>
<dbReference type="Pfam" id="PF02434">
    <property type="entry name" value="Fringe"/>
    <property type="match status" value="1"/>
</dbReference>